<proteinExistence type="predicted"/>
<dbReference type="AlphaFoldDB" id="A0A6J7T3E3"/>
<organism evidence="3">
    <name type="scientific">freshwater metagenome</name>
    <dbReference type="NCBI Taxonomy" id="449393"/>
    <lineage>
        <taxon>unclassified sequences</taxon>
        <taxon>metagenomes</taxon>
        <taxon>ecological metagenomes</taxon>
    </lineage>
</organism>
<accession>A0A6J7T3E3</accession>
<dbReference type="EMBL" id="CAEZZV010000031">
    <property type="protein sequence ID" value="CAB4773150.1"/>
    <property type="molecule type" value="Genomic_DNA"/>
</dbReference>
<dbReference type="EMBL" id="CAFBQJ010000061">
    <property type="protein sequence ID" value="CAB5047460.1"/>
    <property type="molecule type" value="Genomic_DNA"/>
</dbReference>
<protein>
    <submittedName>
        <fullName evidence="3">Unannotated protein</fullName>
    </submittedName>
</protein>
<sequence>MVSQQNKTRHAEGLAVFVAAAVFILAACGGGGATTETLAPLPTSLTTTLPTTLPPMTTTTTLVTASSSTSSTSTTVSPGETLVLRSDGLGDSLFGVDAAALIAIVTELLGKPDSDSGYVPTTKKFKLCPGTKVRSVRWGDLMLMFGDESGYAEGRLHFFSWNYGPVAGIAPVPMGPTTDGDITLGSTVAELLRVYPSAEIFMDDVAGASFSLENTLSGILSDQTPNGVVIAMYGGNACVQ</sequence>
<evidence type="ECO:0000313" key="4">
    <source>
        <dbReference type="EMBL" id="CAB5130317.1"/>
    </source>
</evidence>
<evidence type="ECO:0000313" key="3">
    <source>
        <dbReference type="EMBL" id="CAB5047460.1"/>
    </source>
</evidence>
<evidence type="ECO:0000313" key="1">
    <source>
        <dbReference type="EMBL" id="CAB4627273.1"/>
    </source>
</evidence>
<dbReference type="EMBL" id="CAFBRX010000150">
    <property type="protein sequence ID" value="CAB5130317.1"/>
    <property type="molecule type" value="Genomic_DNA"/>
</dbReference>
<name>A0A6J7T3E3_9ZZZZ</name>
<gene>
    <name evidence="1" type="ORF">UFOPK1960_00466</name>
    <name evidence="2" type="ORF">UFOPK2921_00377</name>
    <name evidence="3" type="ORF">UFOPK4275_00473</name>
    <name evidence="4" type="ORF">UFOPK4422_01291</name>
</gene>
<evidence type="ECO:0000313" key="2">
    <source>
        <dbReference type="EMBL" id="CAB4773150.1"/>
    </source>
</evidence>
<dbReference type="EMBL" id="CAEZVL010000049">
    <property type="protein sequence ID" value="CAB4627273.1"/>
    <property type="molecule type" value="Genomic_DNA"/>
</dbReference>
<dbReference type="PROSITE" id="PS51257">
    <property type="entry name" value="PROKAR_LIPOPROTEIN"/>
    <property type="match status" value="1"/>
</dbReference>
<reference evidence="3" key="1">
    <citation type="submission" date="2020-05" db="EMBL/GenBank/DDBJ databases">
        <authorList>
            <person name="Chiriac C."/>
            <person name="Salcher M."/>
            <person name="Ghai R."/>
            <person name="Kavagutti S V."/>
        </authorList>
    </citation>
    <scope>NUCLEOTIDE SEQUENCE</scope>
</reference>